<evidence type="ECO:0008006" key="3">
    <source>
        <dbReference type="Google" id="ProtNLM"/>
    </source>
</evidence>
<gene>
    <name evidence="1" type="ORF">OUY18_09180</name>
</gene>
<proteinExistence type="predicted"/>
<name>A0ABT4BWJ7_9FIRM</name>
<protein>
    <recommendedName>
        <fullName evidence="3">HTH cro/C1-type domain-containing protein</fullName>
    </recommendedName>
</protein>
<dbReference type="Proteomes" id="UP001082703">
    <property type="component" value="Unassembled WGS sequence"/>
</dbReference>
<evidence type="ECO:0000313" key="2">
    <source>
        <dbReference type="Proteomes" id="UP001082703"/>
    </source>
</evidence>
<reference evidence="1 2" key="1">
    <citation type="submission" date="2022-11" db="EMBL/GenBank/DDBJ databases">
        <authorList>
            <person name="Caiyu Z."/>
        </authorList>
    </citation>
    <scope>NUCLEOTIDE SEQUENCE [LARGE SCALE GENOMIC DNA]</scope>
    <source>
        <strain evidence="1 2">YR-4</strain>
    </source>
</reference>
<organism evidence="1 2">
    <name type="scientific">Caproiciproducens galactitolivorans</name>
    <dbReference type="NCBI Taxonomy" id="642589"/>
    <lineage>
        <taxon>Bacteria</taxon>
        <taxon>Bacillati</taxon>
        <taxon>Bacillota</taxon>
        <taxon>Clostridia</taxon>
        <taxon>Eubacteriales</taxon>
        <taxon>Acutalibacteraceae</taxon>
        <taxon>Caproiciproducens</taxon>
    </lineage>
</organism>
<keyword evidence="2" id="KW-1185">Reference proteome</keyword>
<dbReference type="RefSeq" id="WP_268058479.1">
    <property type="nucleotide sequence ID" value="NZ_JAPOHA010000008.1"/>
</dbReference>
<comment type="caution">
    <text evidence="1">The sequence shown here is derived from an EMBL/GenBank/DDBJ whole genome shotgun (WGS) entry which is preliminary data.</text>
</comment>
<dbReference type="EMBL" id="JAPOHA010000008">
    <property type="protein sequence ID" value="MCY1714428.1"/>
    <property type="molecule type" value="Genomic_DNA"/>
</dbReference>
<evidence type="ECO:0000313" key="1">
    <source>
        <dbReference type="EMBL" id="MCY1714428.1"/>
    </source>
</evidence>
<accession>A0ABT4BWJ7</accession>
<sequence length="451" mass="51376">MNLLNAKKALLFNDFLSLLAREPLEIKYKNLARILHVSESTLSKLRHGKLNKMPSGMHPENIGSGFATGVVRSFAPTAGTVRRFAAFARIVGENYLLSDELAKAADSLAGTVPVNEENVKRVCTSEIPKFIRRCYEESYANSEMDFASHVSSRCMVQSEIMYQKICDTINCDTFDSEKLKQLLNIVYAANIRHQLTAYVGNRSIIDLVDRFVRNQADEPFYNYVHRSEIISISEDSTCITRTIKGQQQIVFQQPKPQEIIMHQPLNHFIDTPDKECIQEMLRNITCTVNHIPLIKYINIHENTNYTDMTHFFTARQVRDNVSGTVMTELAFRFKLYPGVAGETVHIAYECSLTTPFINNISCNYSFSLLYPCKFLEHEFALDAKSRNKWGVQVRLFTPMTTSACTVERPDEPVAQIGGTTDLKRITFYDWAMPGTGYVRNVYELKYAGKEA</sequence>